<feature type="region of interest" description="Disordered" evidence="1">
    <location>
        <begin position="625"/>
        <end position="711"/>
    </location>
</feature>
<organism evidence="3 4">
    <name type="scientific">Tilletia caries</name>
    <name type="common">wheat bunt fungus</name>
    <dbReference type="NCBI Taxonomy" id="13290"/>
    <lineage>
        <taxon>Eukaryota</taxon>
        <taxon>Fungi</taxon>
        <taxon>Dikarya</taxon>
        <taxon>Basidiomycota</taxon>
        <taxon>Ustilaginomycotina</taxon>
        <taxon>Exobasidiomycetes</taxon>
        <taxon>Tilletiales</taxon>
        <taxon>Tilletiaceae</taxon>
        <taxon>Tilletia</taxon>
    </lineage>
</organism>
<protein>
    <submittedName>
        <fullName evidence="3">Uncharacterized protein</fullName>
    </submittedName>
</protein>
<feature type="compositionally biased region" description="Low complexity" evidence="1">
    <location>
        <begin position="71"/>
        <end position="83"/>
    </location>
</feature>
<gene>
    <name evidence="3" type="ORF">A4X03_0g3715</name>
    <name evidence="2" type="ORF">JKIAZH3_G9791</name>
</gene>
<reference evidence="3" key="2">
    <citation type="journal article" date="2019" name="IMA Fungus">
        <title>Genome sequencing and comparison of five Tilletia species to identify candidate genes for the detection of regulated species infecting wheat.</title>
        <authorList>
            <person name="Nguyen H.D.T."/>
            <person name="Sultana T."/>
            <person name="Kesanakurti P."/>
            <person name="Hambleton S."/>
        </authorList>
    </citation>
    <scope>NUCLEOTIDE SEQUENCE</scope>
    <source>
        <strain evidence="3">DAOMC 238032</strain>
    </source>
</reference>
<dbReference type="InterPro" id="IPR016712">
    <property type="entry name" value="Rbsml_bS1m-like"/>
</dbReference>
<dbReference type="Proteomes" id="UP000077671">
    <property type="component" value="Unassembled WGS sequence"/>
</dbReference>
<feature type="region of interest" description="Disordered" evidence="1">
    <location>
        <begin position="52"/>
        <end position="83"/>
    </location>
</feature>
<sequence length="711" mass="75177">MAASSSSSSASASASSFGRLLQSTRISTWDPTIPQLYTAPAAFAARGQYGFKRPVPVPQQRNRQEQDTRTGASASSSGPGSLSSIARQRNIDLVCPDTPAGIAVWATDSIHPRFLRTFEEKAVKLRDYDVLSRRDAKDRVIENPTTEPSSVFDSTSRRVLPSEVASYPASTADALDLAQSGLARPNGLTSVRRAPSLPSYSYSGTPLNAQAAPSASTYTSLDIVPNYARMSEKQFEAYLHQIRTKVRPALIQHLAGLDRRTASSPSSRATAKAAVQARAAEDRKLALMAEKAKASGVDVETADAHAEIAAGRASDSIPVPPQQQSTADDVIVDMWDASRAMSSSYTTTFVRARFAKEAVQPRSSTLPSSSGRLIPNGDLPPLHPNGGLQYGGPDEIYTSRLGRPAGLPAHVLHRVADAGSAPRGVRRSIFSSSSFARGGAAVSLGGHVAHIPGPVMPRQVTPLDSVYGAAETAASAGGVVSEDEYSGESAKFPSQLLVRPFGAYHTPYSSADRARFISQDAPSALTGVSPTASLAALAAGRPIGSAREHVVLPDPTTIHVRVRPVYMDEVFANDNRPLSLDRESSTPGTPTYIATEAEPLSVASNLPGLVRNSNRVINNPNWDFANSPRRITPGMASDSMRPRPSGQFNSMFSELSNVGSSVSRGARRTGGEGSEAAAADGEGEDGGDGSRLRRTSVGPAAKRKHQSNIKK</sequence>
<proteinExistence type="predicted"/>
<dbReference type="EMBL" id="CAJHJG010005797">
    <property type="protein sequence ID" value="CAD6952660.1"/>
    <property type="molecule type" value="Genomic_DNA"/>
</dbReference>
<feature type="compositionally biased region" description="Polar residues" evidence="1">
    <location>
        <begin position="646"/>
        <end position="662"/>
    </location>
</feature>
<evidence type="ECO:0000256" key="1">
    <source>
        <dbReference type="SAM" id="MobiDB-lite"/>
    </source>
</evidence>
<dbReference type="EMBL" id="LWDD02000449">
    <property type="protein sequence ID" value="KAE8260737.1"/>
    <property type="molecule type" value="Genomic_DNA"/>
</dbReference>
<evidence type="ECO:0000313" key="3">
    <source>
        <dbReference type="EMBL" id="KAE8260737.1"/>
    </source>
</evidence>
<evidence type="ECO:0000313" key="5">
    <source>
        <dbReference type="Proteomes" id="UP000836402"/>
    </source>
</evidence>
<accession>A0A177UDL9</accession>
<feature type="compositionally biased region" description="Basic residues" evidence="1">
    <location>
        <begin position="701"/>
        <end position="711"/>
    </location>
</feature>
<keyword evidence="5" id="KW-1185">Reference proteome</keyword>
<dbReference type="Proteomes" id="UP000836402">
    <property type="component" value="Unassembled WGS sequence"/>
</dbReference>
<evidence type="ECO:0000313" key="4">
    <source>
        <dbReference type="Proteomes" id="UP000077671"/>
    </source>
</evidence>
<comment type="caution">
    <text evidence="3">The sequence shown here is derived from an EMBL/GenBank/DDBJ whole genome shotgun (WGS) entry which is preliminary data.</text>
</comment>
<dbReference type="PANTHER" id="PTHR28058:SF1">
    <property type="entry name" value="SMALL RIBOSOMAL SUBUNIT PROTEIN BS1M"/>
    <property type="match status" value="1"/>
</dbReference>
<reference evidence="3" key="1">
    <citation type="submission" date="2016-04" db="EMBL/GenBank/DDBJ databases">
        <authorList>
            <person name="Nguyen H.D."/>
            <person name="Kesanakurti P."/>
            <person name="Cullis J."/>
            <person name="Levesque C.A."/>
            <person name="Hambleton S."/>
        </authorList>
    </citation>
    <scope>NUCLEOTIDE SEQUENCE</scope>
    <source>
        <strain evidence="3">DAOMC 238032</strain>
    </source>
</reference>
<evidence type="ECO:0000313" key="2">
    <source>
        <dbReference type="EMBL" id="CAD6952660.1"/>
    </source>
</evidence>
<dbReference type="AlphaFoldDB" id="A0A177UDL9"/>
<name>A0A177UDL9_9BASI</name>
<reference evidence="2" key="3">
    <citation type="submission" date="2020-10" db="EMBL/GenBank/DDBJ databases">
        <authorList>
            <person name="Sedaghatjoo S."/>
        </authorList>
    </citation>
    <scope>NUCLEOTIDE SEQUENCE</scope>
    <source>
        <strain evidence="2">AZH3</strain>
    </source>
</reference>
<dbReference type="PANTHER" id="PTHR28058">
    <property type="entry name" value="37S RIBOSOMAL PROTEIN MRP51, MITOCHONDRIAL"/>
    <property type="match status" value="1"/>
</dbReference>